<keyword evidence="3" id="KW-1185">Reference proteome</keyword>
<organism evidence="2 3">
    <name type="scientific">Cryptolaemus montrouzieri</name>
    <dbReference type="NCBI Taxonomy" id="559131"/>
    <lineage>
        <taxon>Eukaryota</taxon>
        <taxon>Metazoa</taxon>
        <taxon>Ecdysozoa</taxon>
        <taxon>Arthropoda</taxon>
        <taxon>Hexapoda</taxon>
        <taxon>Insecta</taxon>
        <taxon>Pterygota</taxon>
        <taxon>Neoptera</taxon>
        <taxon>Endopterygota</taxon>
        <taxon>Coleoptera</taxon>
        <taxon>Polyphaga</taxon>
        <taxon>Cucujiformia</taxon>
        <taxon>Coccinelloidea</taxon>
        <taxon>Coccinellidae</taxon>
        <taxon>Scymninae</taxon>
        <taxon>Scymnini</taxon>
        <taxon>Cryptolaemus</taxon>
    </lineage>
</organism>
<comment type="caution">
    <text evidence="2">The sequence shown here is derived from an EMBL/GenBank/DDBJ whole genome shotgun (WGS) entry which is preliminary data.</text>
</comment>
<evidence type="ECO:0000313" key="2">
    <source>
        <dbReference type="EMBL" id="KAL3273599.1"/>
    </source>
</evidence>
<name>A0ABD2N4W0_9CUCU</name>
<proteinExistence type="predicted"/>
<gene>
    <name evidence="2" type="ORF">HHI36_015031</name>
</gene>
<accession>A0ABD2N4W0</accession>
<evidence type="ECO:0000256" key="1">
    <source>
        <dbReference type="SAM" id="MobiDB-lite"/>
    </source>
</evidence>
<sequence length="205" mass="21787">MAWGYWSATTVPDRGRSPRRNQNGTNAASSSGSSGGSSRLDSSSHHSHTTVPQAAAAPKTYIDNPHPSASHHHHAAPAPVNSINNAQDFEDLPPAVFSRRPSLDLSTSSQMVTHVQNTAHVCAAHGSRHVTCLGAPGGGTLSAGNTLTRLGSRHTAVEYAVPHHFHIHHGTAYVEYHQPQLSFSDDDSSSEPGYATGNDLIILYF</sequence>
<dbReference type="AlphaFoldDB" id="A0ABD2N4W0"/>
<dbReference type="EMBL" id="JABFTP020000062">
    <property type="protein sequence ID" value="KAL3273599.1"/>
    <property type="molecule type" value="Genomic_DNA"/>
</dbReference>
<evidence type="ECO:0000313" key="3">
    <source>
        <dbReference type="Proteomes" id="UP001516400"/>
    </source>
</evidence>
<reference evidence="2 3" key="1">
    <citation type="journal article" date="2021" name="BMC Biol.">
        <title>Horizontally acquired antibacterial genes associated with adaptive radiation of ladybird beetles.</title>
        <authorList>
            <person name="Li H.S."/>
            <person name="Tang X.F."/>
            <person name="Huang Y.H."/>
            <person name="Xu Z.Y."/>
            <person name="Chen M.L."/>
            <person name="Du X.Y."/>
            <person name="Qiu B.Y."/>
            <person name="Chen P.T."/>
            <person name="Zhang W."/>
            <person name="Slipinski A."/>
            <person name="Escalona H.E."/>
            <person name="Waterhouse R.M."/>
            <person name="Zwick A."/>
            <person name="Pang H."/>
        </authorList>
    </citation>
    <scope>NUCLEOTIDE SEQUENCE [LARGE SCALE GENOMIC DNA]</scope>
    <source>
        <strain evidence="2">SYSU2018</strain>
    </source>
</reference>
<feature type="region of interest" description="Disordered" evidence="1">
    <location>
        <begin position="1"/>
        <end position="87"/>
    </location>
</feature>
<protein>
    <submittedName>
        <fullName evidence="2">Uncharacterized protein</fullName>
    </submittedName>
</protein>
<dbReference type="Proteomes" id="UP001516400">
    <property type="component" value="Unassembled WGS sequence"/>
</dbReference>
<feature type="compositionally biased region" description="Low complexity" evidence="1">
    <location>
        <begin position="29"/>
        <end position="41"/>
    </location>
</feature>